<feature type="region of interest" description="Disordered" evidence="2">
    <location>
        <begin position="1"/>
        <end position="166"/>
    </location>
</feature>
<evidence type="ECO:0000313" key="3">
    <source>
        <dbReference type="EMBL" id="KAJ4155176.1"/>
    </source>
</evidence>
<dbReference type="RefSeq" id="XP_056055300.1">
    <property type="nucleotide sequence ID" value="XM_056198341.1"/>
</dbReference>
<sequence length="434" mass="47492">MASVANPPNRKRTRPSNASNNTSRRQAADDASRPLKRSRPSNSAAAAANTASNSRSSAAALLRGPNPNVARNRIGGGQEASSRPSLQDVTPSQIQNKPPPPRRRSGQTKPIQESSPDEQPVARSRRRVGEEQDEEEEGGEASDVDDQDEDEDVPPSPEKPFAHVAPFTRRVRQSTIETKWSPLGRGSLKALTSILQLAHRPILQRLAQSSESRRAPTEAALRLITKRVLDKVRGVEARGIAPLPFPPASLPTRTQRGRPRGGRAEQDGGRETELNFESVLDAKQTLERQLDPVLHAVDLLSAETRRVEEELEEDYEKLRLLEAEVRTRARENRSLLKKAHVLAPESASTTGGMSSAEEGGVKFEKTALNPFQSIEDDEIRDMISTLGGHVDRIQSNTAQTAGVGDQIERTRAALQAVLARKLGAQTYEHVVLGR</sequence>
<feature type="coiled-coil region" evidence="1">
    <location>
        <begin position="301"/>
        <end position="328"/>
    </location>
</feature>
<feature type="compositionally biased region" description="Polar residues" evidence="2">
    <location>
        <begin position="79"/>
        <end position="96"/>
    </location>
</feature>
<reference evidence="3" key="1">
    <citation type="journal article" date="2023" name="Access Microbiol">
        <title>De-novo genome assembly for Akanthomyces muscarius, a biocontrol agent of insect agricultural pests.</title>
        <authorList>
            <person name="Erdos Z."/>
            <person name="Studholme D.J."/>
            <person name="Raymond B."/>
            <person name="Sharma M."/>
        </authorList>
    </citation>
    <scope>NUCLEOTIDE SEQUENCE</scope>
    <source>
        <strain evidence="3">Ve6</strain>
    </source>
</reference>
<gene>
    <name evidence="3" type="ORF">LMH87_000433</name>
</gene>
<feature type="compositionally biased region" description="Acidic residues" evidence="2">
    <location>
        <begin position="131"/>
        <end position="153"/>
    </location>
</feature>
<organism evidence="3 4">
    <name type="scientific">Akanthomyces muscarius</name>
    <name type="common">Entomopathogenic fungus</name>
    <name type="synonym">Lecanicillium muscarium</name>
    <dbReference type="NCBI Taxonomy" id="2231603"/>
    <lineage>
        <taxon>Eukaryota</taxon>
        <taxon>Fungi</taxon>
        <taxon>Dikarya</taxon>
        <taxon>Ascomycota</taxon>
        <taxon>Pezizomycotina</taxon>
        <taxon>Sordariomycetes</taxon>
        <taxon>Hypocreomycetidae</taxon>
        <taxon>Hypocreales</taxon>
        <taxon>Cordycipitaceae</taxon>
        <taxon>Akanthomyces</taxon>
    </lineage>
</organism>
<feature type="compositionally biased region" description="Low complexity" evidence="2">
    <location>
        <begin position="40"/>
        <end position="60"/>
    </location>
</feature>
<feature type="compositionally biased region" description="Polar residues" evidence="2">
    <location>
        <begin position="15"/>
        <end position="25"/>
    </location>
</feature>
<dbReference type="KEGG" id="amus:LMH87_000433"/>
<evidence type="ECO:0000313" key="4">
    <source>
        <dbReference type="Proteomes" id="UP001144673"/>
    </source>
</evidence>
<evidence type="ECO:0000256" key="1">
    <source>
        <dbReference type="SAM" id="Coils"/>
    </source>
</evidence>
<dbReference type="EMBL" id="JAJHUN010000007">
    <property type="protein sequence ID" value="KAJ4155176.1"/>
    <property type="molecule type" value="Genomic_DNA"/>
</dbReference>
<dbReference type="Proteomes" id="UP001144673">
    <property type="component" value="Chromosome 6"/>
</dbReference>
<dbReference type="Pfam" id="PF13094">
    <property type="entry name" value="CENP-Q"/>
    <property type="match status" value="1"/>
</dbReference>
<feature type="region of interest" description="Disordered" evidence="2">
    <location>
        <begin position="240"/>
        <end position="274"/>
    </location>
</feature>
<evidence type="ECO:0000256" key="2">
    <source>
        <dbReference type="SAM" id="MobiDB-lite"/>
    </source>
</evidence>
<comment type="caution">
    <text evidence="3">The sequence shown here is derived from an EMBL/GenBank/DDBJ whole genome shotgun (WGS) entry which is preliminary data.</text>
</comment>
<keyword evidence="1" id="KW-0175">Coiled coil</keyword>
<accession>A0A9W8QG62</accession>
<feature type="compositionally biased region" description="Basic and acidic residues" evidence="2">
    <location>
        <begin position="262"/>
        <end position="273"/>
    </location>
</feature>
<dbReference type="InterPro" id="IPR025212">
    <property type="entry name" value="CAD_CENP-Q"/>
</dbReference>
<name>A0A9W8QG62_AKAMU</name>
<evidence type="ECO:0008006" key="5">
    <source>
        <dbReference type="Google" id="ProtNLM"/>
    </source>
</evidence>
<protein>
    <recommendedName>
        <fullName evidence="5">Kinetochore protein fta7</fullName>
    </recommendedName>
</protein>
<dbReference type="AlphaFoldDB" id="A0A9W8QG62"/>
<keyword evidence="4" id="KW-1185">Reference proteome</keyword>
<dbReference type="GeneID" id="80887592"/>
<proteinExistence type="predicted"/>